<proteinExistence type="inferred from homology"/>
<dbReference type="PANTHER" id="PTHR43639">
    <property type="entry name" value="OXIDOREDUCTASE, SHORT-CHAIN DEHYDROGENASE/REDUCTASE FAMILY (AFU_ORTHOLOGUE AFUA_5G02870)"/>
    <property type="match status" value="1"/>
</dbReference>
<sequence>MSVTNSALTLDLSGKVCVVTGATGDLGRVMARTLARCGADVAINYLRNAEMAQTLAAEVRELGGRALVVQADVTQKESVDAMRDLVHAELGVADVLVNNAVIQYDWTSVLEQSVADYESQFRSCVLHNVLMAQAFAPAMIARGAGGRVIGINTECAMQNFTSQSAYVAGKRGMDGVLRILAKEIGEHQITVNQVAPGWTISDRDRASGTEHNEGYEKNVPMKRRGTDQEIANVVAFLASDLSSYITGAYIPVCGGNVMPAI</sequence>
<dbReference type="PRINTS" id="PR00081">
    <property type="entry name" value="GDHRDH"/>
</dbReference>
<evidence type="ECO:0000256" key="1">
    <source>
        <dbReference type="ARBA" id="ARBA00006484"/>
    </source>
</evidence>
<evidence type="ECO:0000313" key="3">
    <source>
        <dbReference type="EMBL" id="BDI30856.1"/>
    </source>
</evidence>
<evidence type="ECO:0000313" key="4">
    <source>
        <dbReference type="Proteomes" id="UP000287394"/>
    </source>
</evidence>
<dbReference type="RefSeq" id="WP_218025541.1">
    <property type="nucleotide sequence ID" value="NZ_AP025739.1"/>
</dbReference>
<evidence type="ECO:0000256" key="2">
    <source>
        <dbReference type="ARBA" id="ARBA00023002"/>
    </source>
</evidence>
<dbReference type="Gene3D" id="3.40.50.720">
    <property type="entry name" value="NAD(P)-binding Rossmann-like Domain"/>
    <property type="match status" value="1"/>
</dbReference>
<reference evidence="3 4" key="1">
    <citation type="journal article" date="2019" name="Int. J. Syst. Evol. Microbiol.">
        <title>Capsulimonas corticalis gen. nov., sp. nov., an aerobic capsulated bacterium, of a novel bacterial order, Capsulimonadales ord. nov., of the class Armatimonadia of the phylum Armatimonadetes.</title>
        <authorList>
            <person name="Li J."/>
            <person name="Kudo C."/>
            <person name="Tonouchi A."/>
        </authorList>
    </citation>
    <scope>NUCLEOTIDE SEQUENCE [LARGE SCALE GENOMIC DNA]</scope>
    <source>
        <strain evidence="3 4">AX-7</strain>
    </source>
</reference>
<dbReference type="EMBL" id="AP025739">
    <property type="protein sequence ID" value="BDI30856.1"/>
    <property type="molecule type" value="Genomic_DNA"/>
</dbReference>
<dbReference type="PANTHER" id="PTHR43639:SF1">
    <property type="entry name" value="SHORT-CHAIN DEHYDROGENASE_REDUCTASE FAMILY PROTEIN"/>
    <property type="match status" value="1"/>
</dbReference>
<dbReference type="FunFam" id="3.40.50.720:FF:000084">
    <property type="entry name" value="Short-chain dehydrogenase reductase"/>
    <property type="match status" value="1"/>
</dbReference>
<dbReference type="InterPro" id="IPR002347">
    <property type="entry name" value="SDR_fam"/>
</dbReference>
<keyword evidence="2" id="KW-0560">Oxidoreductase</keyword>
<dbReference type="AlphaFoldDB" id="A0A402CT63"/>
<dbReference type="GO" id="GO:0016491">
    <property type="term" value="F:oxidoreductase activity"/>
    <property type="evidence" value="ECO:0007669"/>
    <property type="project" value="UniProtKB-KW"/>
</dbReference>
<dbReference type="SUPFAM" id="SSF51735">
    <property type="entry name" value="NAD(P)-binding Rossmann-fold domains"/>
    <property type="match status" value="1"/>
</dbReference>
<organism evidence="3 4">
    <name type="scientific">Capsulimonas corticalis</name>
    <dbReference type="NCBI Taxonomy" id="2219043"/>
    <lineage>
        <taxon>Bacteria</taxon>
        <taxon>Bacillati</taxon>
        <taxon>Armatimonadota</taxon>
        <taxon>Armatimonadia</taxon>
        <taxon>Capsulimonadales</taxon>
        <taxon>Capsulimonadaceae</taxon>
        <taxon>Capsulimonas</taxon>
    </lineage>
</organism>
<accession>A0A402CT63</accession>
<comment type="similarity">
    <text evidence="1">Belongs to the short-chain dehydrogenases/reductases (SDR) family.</text>
</comment>
<name>A0A402CT63_9BACT</name>
<dbReference type="Proteomes" id="UP000287394">
    <property type="component" value="Chromosome"/>
</dbReference>
<dbReference type="KEGG" id="ccot:CCAX7_29070"/>
<dbReference type="Pfam" id="PF13561">
    <property type="entry name" value="adh_short_C2"/>
    <property type="match status" value="1"/>
</dbReference>
<gene>
    <name evidence="3" type="ORF">CCAX7_29070</name>
</gene>
<dbReference type="InterPro" id="IPR036291">
    <property type="entry name" value="NAD(P)-bd_dom_sf"/>
</dbReference>
<keyword evidence="4" id="KW-1185">Reference proteome</keyword>
<protein>
    <submittedName>
        <fullName evidence="3">Beta-ketoacyl-ACP reductase</fullName>
    </submittedName>
</protein>